<protein>
    <submittedName>
        <fullName evidence="2">Uncharacterized protein</fullName>
    </submittedName>
</protein>
<keyword evidence="3" id="KW-1185">Reference proteome</keyword>
<evidence type="ECO:0000256" key="1">
    <source>
        <dbReference type="SAM" id="MobiDB-lite"/>
    </source>
</evidence>
<dbReference type="AlphaFoldDB" id="A0A6P2D6V8"/>
<proteinExistence type="predicted"/>
<organism evidence="2 3">
    <name type="scientific">Gemmata massiliana</name>
    <dbReference type="NCBI Taxonomy" id="1210884"/>
    <lineage>
        <taxon>Bacteria</taxon>
        <taxon>Pseudomonadati</taxon>
        <taxon>Planctomycetota</taxon>
        <taxon>Planctomycetia</taxon>
        <taxon>Gemmatales</taxon>
        <taxon>Gemmataceae</taxon>
        <taxon>Gemmata</taxon>
    </lineage>
</organism>
<name>A0A6P2D6V8_9BACT</name>
<feature type="region of interest" description="Disordered" evidence="1">
    <location>
        <begin position="24"/>
        <end position="47"/>
    </location>
</feature>
<reference evidence="2 3" key="1">
    <citation type="submission" date="2019-05" db="EMBL/GenBank/DDBJ databases">
        <authorList>
            <consortium name="Science for Life Laboratories"/>
        </authorList>
    </citation>
    <scope>NUCLEOTIDE SEQUENCE [LARGE SCALE GENOMIC DNA]</scope>
    <source>
        <strain evidence="2">Soil9</strain>
    </source>
</reference>
<dbReference type="KEGG" id="gms:SOIL9_25540"/>
<evidence type="ECO:0000313" key="3">
    <source>
        <dbReference type="Proteomes" id="UP000464178"/>
    </source>
</evidence>
<evidence type="ECO:0000313" key="2">
    <source>
        <dbReference type="EMBL" id="VTR95160.1"/>
    </source>
</evidence>
<accession>A0A6P2D6V8</accession>
<sequence length="184" mass="19948">MSPRFDLASLGSVPPSVWTVRSISSRATRPSARSRSRTGPPGLGRDLEMERGVELPDRELFELGFGDPPLGLEDRAEHLLVRLVHVLDLDPGLHALALGDHRRGPELLLGQGDGQGAERGPVRVVPELALELLDLGAPHPSSRSASRSCLISPLPSLMIWSRRCSIVRAPRSRLSVSVYAFVTS</sequence>
<dbReference type="Proteomes" id="UP000464178">
    <property type="component" value="Chromosome"/>
</dbReference>
<gene>
    <name evidence="2" type="ORF">SOIL9_25540</name>
</gene>
<feature type="compositionally biased region" description="Low complexity" evidence="1">
    <location>
        <begin position="24"/>
        <end position="40"/>
    </location>
</feature>
<dbReference type="EMBL" id="LR593886">
    <property type="protein sequence ID" value="VTR95160.1"/>
    <property type="molecule type" value="Genomic_DNA"/>
</dbReference>